<keyword evidence="2" id="KW-0479">Metal-binding</keyword>
<dbReference type="SUPFAM" id="SSF51197">
    <property type="entry name" value="Clavaminate synthase-like"/>
    <property type="match status" value="1"/>
</dbReference>
<dbReference type="Gene3D" id="2.60.120.650">
    <property type="entry name" value="Cupin"/>
    <property type="match status" value="1"/>
</dbReference>
<dbReference type="Proteomes" id="UP000008370">
    <property type="component" value="Unassembled WGS sequence"/>
</dbReference>
<dbReference type="AlphaFoldDB" id="K5UIU9"/>
<proteinExistence type="predicted"/>
<dbReference type="GO" id="GO:0006357">
    <property type="term" value="P:regulation of transcription by RNA polymerase II"/>
    <property type="evidence" value="ECO:0007669"/>
    <property type="project" value="TreeGrafter"/>
</dbReference>
<name>K5UIU9_PHACS</name>
<dbReference type="OrthoDB" id="2754979at2759"/>
<dbReference type="EMBL" id="JH930481">
    <property type="protein sequence ID" value="EKM49456.1"/>
    <property type="molecule type" value="Genomic_DNA"/>
</dbReference>
<dbReference type="GO" id="GO:0046872">
    <property type="term" value="F:metal ion binding"/>
    <property type="evidence" value="ECO:0007669"/>
    <property type="project" value="UniProtKB-KW"/>
</dbReference>
<keyword evidence="3" id="KW-0539">Nucleus</keyword>
<reference evidence="6 7" key="1">
    <citation type="journal article" date="2012" name="BMC Genomics">
        <title>Comparative genomics of the white-rot fungi, Phanerochaete carnosa and P. chrysosporium, to elucidate the genetic basis of the distinct wood types they colonize.</title>
        <authorList>
            <person name="Suzuki H."/>
            <person name="MacDonald J."/>
            <person name="Syed K."/>
            <person name="Salamov A."/>
            <person name="Hori C."/>
            <person name="Aerts A."/>
            <person name="Henrissat B."/>
            <person name="Wiebenga A."/>
            <person name="vanKuyk P.A."/>
            <person name="Barry K."/>
            <person name="Lindquist E."/>
            <person name="LaButti K."/>
            <person name="Lapidus A."/>
            <person name="Lucas S."/>
            <person name="Coutinho P."/>
            <person name="Gong Y."/>
            <person name="Samejima M."/>
            <person name="Mahadevan R."/>
            <person name="Abou-Zaid M."/>
            <person name="de Vries R.P."/>
            <person name="Igarashi K."/>
            <person name="Yadav J.S."/>
            <person name="Grigoriev I.V."/>
            <person name="Master E.R."/>
        </authorList>
    </citation>
    <scope>NUCLEOTIDE SEQUENCE [LARGE SCALE GENOMIC DNA]</scope>
    <source>
        <strain evidence="6 7">HHB-10118-sp</strain>
    </source>
</reference>
<accession>K5UIU9</accession>
<dbReference type="Pfam" id="PF02373">
    <property type="entry name" value="JmjC"/>
    <property type="match status" value="1"/>
</dbReference>
<dbReference type="GeneID" id="18911673"/>
<dbReference type="InterPro" id="IPR045109">
    <property type="entry name" value="LSDs-like"/>
</dbReference>
<sequence>MAPKNLTEVDIQVKECRNYGTRMARGREPLISSWCFIVKPHELFVFESIWEAGLPAVVTGIKFSKIWSLDELTKAYGKEELNVIEVDKEGGESEVRRSLEEFLHLLFSSDSYFARARDIPVAEDFHAVFKEVSKDFDSSLPYRSITSFHGLQNLAAHWLKLLREEEMLHNGWRRPDIGSKGYAASRDHHHTGSTKLHKDMCAAVNLMLLCSPDPQTNDQGAVWHIFMASDSETVSQYLHEKNPGSNQHLDPAHSCRLFLTDSMLAELYKQHQVRPFRVVQRTGDAVIIPPGCLHQVSNLGPCVKVAMDFLGIEGLDQTLQVNREFRREGINSSLQPMAMLWYAWQSLSNLRAMQLQKESSSDTKKRPASTNRESSSQPKQKRLKAEQTNDLSASMYLCPHEDCAVKQKKWEIQKLYDHLRGKHKTIIPAQALLSILKQPRTGWARAVEAYPKSPN</sequence>
<dbReference type="PROSITE" id="PS51184">
    <property type="entry name" value="JMJC"/>
    <property type="match status" value="1"/>
</dbReference>
<dbReference type="KEGG" id="pco:PHACADRAFT_201718"/>
<evidence type="ECO:0000259" key="5">
    <source>
        <dbReference type="PROSITE" id="PS51184"/>
    </source>
</evidence>
<dbReference type="InterPro" id="IPR003347">
    <property type="entry name" value="JmjC_dom"/>
</dbReference>
<feature type="compositionally biased region" description="Polar residues" evidence="4">
    <location>
        <begin position="368"/>
        <end position="378"/>
    </location>
</feature>
<feature type="region of interest" description="Disordered" evidence="4">
    <location>
        <begin position="355"/>
        <end position="386"/>
    </location>
</feature>
<evidence type="ECO:0000313" key="6">
    <source>
        <dbReference type="EMBL" id="EKM49456.1"/>
    </source>
</evidence>
<dbReference type="HOGENOM" id="CLU_601445_0_0_1"/>
<dbReference type="GO" id="GO:0000118">
    <property type="term" value="C:histone deacetylase complex"/>
    <property type="evidence" value="ECO:0007669"/>
    <property type="project" value="TreeGrafter"/>
</dbReference>
<evidence type="ECO:0000256" key="1">
    <source>
        <dbReference type="ARBA" id="ARBA00004123"/>
    </source>
</evidence>
<comment type="subcellular location">
    <subcellularLocation>
        <location evidence="1">Nucleus</location>
    </subcellularLocation>
</comment>
<organism evidence="6 7">
    <name type="scientific">Phanerochaete carnosa (strain HHB-10118-sp)</name>
    <name type="common">White-rot fungus</name>
    <name type="synonym">Peniophora carnosa</name>
    <dbReference type="NCBI Taxonomy" id="650164"/>
    <lineage>
        <taxon>Eukaryota</taxon>
        <taxon>Fungi</taxon>
        <taxon>Dikarya</taxon>
        <taxon>Basidiomycota</taxon>
        <taxon>Agaricomycotina</taxon>
        <taxon>Agaricomycetes</taxon>
        <taxon>Polyporales</taxon>
        <taxon>Phanerochaetaceae</taxon>
        <taxon>Phanerochaete</taxon>
    </lineage>
</organism>
<dbReference type="GO" id="GO:0032454">
    <property type="term" value="F:histone H3K9 demethylase activity"/>
    <property type="evidence" value="ECO:0007669"/>
    <property type="project" value="InterPro"/>
</dbReference>
<dbReference type="RefSeq" id="XP_007402063.1">
    <property type="nucleotide sequence ID" value="XM_007402001.1"/>
</dbReference>
<feature type="domain" description="JmjC" evidence="5">
    <location>
        <begin position="153"/>
        <end position="326"/>
    </location>
</feature>
<evidence type="ECO:0000256" key="3">
    <source>
        <dbReference type="ARBA" id="ARBA00023242"/>
    </source>
</evidence>
<dbReference type="PANTHER" id="PTHR12549:SF38">
    <property type="entry name" value="JMJC DOMAIN-CONTAINING HISTONE DEMETHYLASE 2, ISOFORM A"/>
    <property type="match status" value="1"/>
</dbReference>
<protein>
    <recommendedName>
        <fullName evidence="5">JmjC domain-containing protein</fullName>
    </recommendedName>
</protein>
<dbReference type="GO" id="GO:0031490">
    <property type="term" value="F:chromatin DNA binding"/>
    <property type="evidence" value="ECO:0007669"/>
    <property type="project" value="TreeGrafter"/>
</dbReference>
<dbReference type="SMART" id="SM00558">
    <property type="entry name" value="JmjC"/>
    <property type="match status" value="1"/>
</dbReference>
<keyword evidence="7" id="KW-1185">Reference proteome</keyword>
<dbReference type="InParanoid" id="K5UIU9"/>
<evidence type="ECO:0000256" key="2">
    <source>
        <dbReference type="ARBA" id="ARBA00022723"/>
    </source>
</evidence>
<dbReference type="GO" id="GO:0003712">
    <property type="term" value="F:transcription coregulator activity"/>
    <property type="evidence" value="ECO:0007669"/>
    <property type="project" value="TreeGrafter"/>
</dbReference>
<dbReference type="GO" id="GO:0000785">
    <property type="term" value="C:chromatin"/>
    <property type="evidence" value="ECO:0007669"/>
    <property type="project" value="TreeGrafter"/>
</dbReference>
<evidence type="ECO:0000313" key="7">
    <source>
        <dbReference type="Proteomes" id="UP000008370"/>
    </source>
</evidence>
<gene>
    <name evidence="6" type="ORF">PHACADRAFT_201718</name>
</gene>
<evidence type="ECO:0000256" key="4">
    <source>
        <dbReference type="SAM" id="MobiDB-lite"/>
    </source>
</evidence>
<dbReference type="PANTHER" id="PTHR12549">
    <property type="entry name" value="JMJC DOMAIN-CONTAINING HISTONE DEMETHYLATION PROTEIN"/>
    <property type="match status" value="1"/>
</dbReference>